<evidence type="ECO:0000313" key="6">
    <source>
        <dbReference type="EMBL" id="MBJ7593384.1"/>
    </source>
</evidence>
<organism evidence="6 7">
    <name type="scientific">Candidatus Aeolococcus gillhamiae</name>
    <dbReference type="NCBI Taxonomy" id="3127015"/>
    <lineage>
        <taxon>Bacteria</taxon>
        <taxon>Bacillati</taxon>
        <taxon>Candidatus Dormiibacterota</taxon>
        <taxon>Candidatus Dormibacteria</taxon>
        <taxon>Candidatus Aeolococcales</taxon>
        <taxon>Candidatus Aeolococcaceae</taxon>
        <taxon>Candidatus Aeolococcus</taxon>
    </lineage>
</organism>
<dbReference type="EMBL" id="JAEKNS010000010">
    <property type="protein sequence ID" value="MBJ7593384.1"/>
    <property type="molecule type" value="Genomic_DNA"/>
</dbReference>
<dbReference type="SUPFAM" id="SSF51206">
    <property type="entry name" value="cAMP-binding domain-like"/>
    <property type="match status" value="1"/>
</dbReference>
<evidence type="ECO:0000256" key="1">
    <source>
        <dbReference type="ARBA" id="ARBA00023015"/>
    </source>
</evidence>
<dbReference type="InterPro" id="IPR012318">
    <property type="entry name" value="HTH_CRP"/>
</dbReference>
<evidence type="ECO:0000259" key="5">
    <source>
        <dbReference type="SMART" id="SM00100"/>
    </source>
</evidence>
<dbReference type="SUPFAM" id="SSF46785">
    <property type="entry name" value="Winged helix' DNA-binding domain"/>
    <property type="match status" value="1"/>
</dbReference>
<dbReference type="InterPro" id="IPR018490">
    <property type="entry name" value="cNMP-bd_dom_sf"/>
</dbReference>
<evidence type="ECO:0000313" key="7">
    <source>
        <dbReference type="Proteomes" id="UP000606991"/>
    </source>
</evidence>
<sequence>MQTVGLAENHTNQLLDALPVAPRDRWFASLIPNYLEIKTVLFEPGQVIEHVYFPLNGVISLVTPLDDGAIVEVATVGNEGIVGVPLVLGGSLAVRAISPVAGWVLKMKATAFDEAVQAEPAVRSILNDYLQALFGQVAQAAACNRLHSNEERLSRWLLMSHDRVGVDEFLITHEFLGQMLGSRRATVTLSAGVLQAAGLIKYHRGVVTIVDRPGLEDVSCECYAVIKAELDSVIRKAARRGSPDPTGGRSEPRRGQSGSDG</sequence>
<dbReference type="GO" id="GO:0003700">
    <property type="term" value="F:DNA-binding transcription factor activity"/>
    <property type="evidence" value="ECO:0007669"/>
    <property type="project" value="TreeGrafter"/>
</dbReference>
<reference evidence="6 7" key="1">
    <citation type="submission" date="2020-10" db="EMBL/GenBank/DDBJ databases">
        <title>Ca. Dormibacterota MAGs.</title>
        <authorList>
            <person name="Montgomery K."/>
        </authorList>
    </citation>
    <scope>NUCLEOTIDE SEQUENCE [LARGE SCALE GENOMIC DNA]</scope>
    <source>
        <strain evidence="6">SC8812_S17_18</strain>
    </source>
</reference>
<dbReference type="Proteomes" id="UP000606991">
    <property type="component" value="Unassembled WGS sequence"/>
</dbReference>
<proteinExistence type="predicted"/>
<keyword evidence="1" id="KW-0805">Transcription regulation</keyword>
<comment type="caution">
    <text evidence="6">The sequence shown here is derived from an EMBL/GenBank/DDBJ whole genome shotgun (WGS) entry which is preliminary data.</text>
</comment>
<dbReference type="InterPro" id="IPR050397">
    <property type="entry name" value="Env_Response_Regulators"/>
</dbReference>
<gene>
    <name evidence="6" type="ORF">JF886_00740</name>
</gene>
<dbReference type="InterPro" id="IPR014710">
    <property type="entry name" value="RmlC-like_jellyroll"/>
</dbReference>
<evidence type="ECO:0000256" key="3">
    <source>
        <dbReference type="ARBA" id="ARBA00023163"/>
    </source>
</evidence>
<dbReference type="CDD" id="cd00038">
    <property type="entry name" value="CAP_ED"/>
    <property type="match status" value="1"/>
</dbReference>
<dbReference type="AlphaFoldDB" id="A0A934JUJ6"/>
<dbReference type="Pfam" id="PF00027">
    <property type="entry name" value="cNMP_binding"/>
    <property type="match status" value="1"/>
</dbReference>
<dbReference type="InterPro" id="IPR036390">
    <property type="entry name" value="WH_DNA-bd_sf"/>
</dbReference>
<dbReference type="PANTHER" id="PTHR24567:SF74">
    <property type="entry name" value="HTH-TYPE TRANSCRIPTIONAL REGULATOR ARCR"/>
    <property type="match status" value="1"/>
</dbReference>
<keyword evidence="2" id="KW-0238">DNA-binding</keyword>
<protein>
    <submittedName>
        <fullName evidence="6">Crp/Fnr family transcriptional regulator</fullName>
    </submittedName>
</protein>
<dbReference type="GO" id="GO:0005829">
    <property type="term" value="C:cytosol"/>
    <property type="evidence" value="ECO:0007669"/>
    <property type="project" value="TreeGrafter"/>
</dbReference>
<dbReference type="PANTHER" id="PTHR24567">
    <property type="entry name" value="CRP FAMILY TRANSCRIPTIONAL REGULATORY PROTEIN"/>
    <property type="match status" value="1"/>
</dbReference>
<dbReference type="RefSeq" id="WP_337308607.1">
    <property type="nucleotide sequence ID" value="NZ_JAEKNS010000010.1"/>
</dbReference>
<evidence type="ECO:0000256" key="2">
    <source>
        <dbReference type="ARBA" id="ARBA00023125"/>
    </source>
</evidence>
<dbReference type="GO" id="GO:0003677">
    <property type="term" value="F:DNA binding"/>
    <property type="evidence" value="ECO:0007669"/>
    <property type="project" value="UniProtKB-KW"/>
</dbReference>
<keyword evidence="3" id="KW-0804">Transcription</keyword>
<evidence type="ECO:0000256" key="4">
    <source>
        <dbReference type="SAM" id="MobiDB-lite"/>
    </source>
</evidence>
<dbReference type="Gene3D" id="2.60.120.10">
    <property type="entry name" value="Jelly Rolls"/>
    <property type="match status" value="1"/>
</dbReference>
<feature type="domain" description="Cyclic nucleotide-binding" evidence="5">
    <location>
        <begin position="14"/>
        <end position="131"/>
    </location>
</feature>
<dbReference type="SMART" id="SM00100">
    <property type="entry name" value="cNMP"/>
    <property type="match status" value="1"/>
</dbReference>
<feature type="region of interest" description="Disordered" evidence="4">
    <location>
        <begin position="236"/>
        <end position="261"/>
    </location>
</feature>
<name>A0A934JUJ6_9BACT</name>
<accession>A0A934JUJ6</accession>
<dbReference type="Pfam" id="PF13545">
    <property type="entry name" value="HTH_Crp_2"/>
    <property type="match status" value="1"/>
</dbReference>
<dbReference type="InterPro" id="IPR000595">
    <property type="entry name" value="cNMP-bd_dom"/>
</dbReference>